<protein>
    <submittedName>
        <fullName evidence="1">Uncharacterized protein</fullName>
    </submittedName>
</protein>
<geneLocation type="chloroplast" evidence="1"/>
<dbReference type="GeneID" id="40872367"/>
<dbReference type="RefSeq" id="YP_009667405.1">
    <property type="nucleotide sequence ID" value="NC_043774.1"/>
</dbReference>
<keyword evidence="1" id="KW-0150">Chloroplast</keyword>
<proteinExistence type="predicted"/>
<evidence type="ECO:0000313" key="1">
    <source>
        <dbReference type="EMBL" id="ATP74986.1"/>
    </source>
</evidence>
<keyword evidence="1" id="KW-0934">Plastid</keyword>
<sequence>MLVGYFGWTLTPQKKQRDRSELSLDTLSLDTEVFFRFSRFFSAVKSDQAHELIILGRNKLQVDRIPLFTSPCPSRVATWGRKQKGKRGVGFLSLLALRASHREAHTTGY</sequence>
<organism evidence="1">
    <name type="scientific">Thalassia hemprichii</name>
    <dbReference type="NCBI Taxonomy" id="55496"/>
    <lineage>
        <taxon>Eukaryota</taxon>
        <taxon>Viridiplantae</taxon>
        <taxon>Streptophyta</taxon>
        <taxon>Embryophyta</taxon>
        <taxon>Tracheophyta</taxon>
        <taxon>Spermatophyta</taxon>
        <taxon>Magnoliopsida</taxon>
        <taxon>Liliopsida</taxon>
        <taxon>Hydrocharitaceae</taxon>
        <taxon>Thalassia</taxon>
    </lineage>
</organism>
<gene>
    <name evidence="1" type="primary">orf109</name>
</gene>
<reference evidence="1" key="1">
    <citation type="submission" date="2016-12" db="EMBL/GenBank/DDBJ databases">
        <authorList>
            <person name="Wang Q."/>
            <person name="Wang J."/>
            <person name="Luo J."/>
            <person name="Yang Z."/>
            <person name="Zeng Y."/>
            <person name="Chen S."/>
            <person name="Cai Z."/>
            <person name="Wu Z."/>
            <person name="Li X."/>
        </authorList>
    </citation>
    <scope>NUCLEOTIDE SEQUENCE</scope>
</reference>
<dbReference type="EMBL" id="KY399983">
    <property type="protein sequence ID" value="ATP74962.1"/>
    <property type="molecule type" value="Genomic_DNA"/>
</dbReference>
<dbReference type="GeneID" id="40872331"/>
<name>A0A4Y1KDH7_9LILI</name>
<dbReference type="RefSeq" id="YP_009667429.1">
    <property type="nucleotide sequence ID" value="NC_043774.1"/>
</dbReference>
<dbReference type="EMBL" id="KY399983">
    <property type="protein sequence ID" value="ATP74986.1"/>
    <property type="molecule type" value="Genomic_DNA"/>
</dbReference>
<accession>A0A4Y1KDH7</accession>
<dbReference type="AlphaFoldDB" id="A0A4Y1KDH7"/>